<dbReference type="EMBL" id="CADIJQ010000016">
    <property type="protein sequence ID" value="CAB3742743.1"/>
    <property type="molecule type" value="Genomic_DNA"/>
</dbReference>
<sequence>MTVDDIYLITPKLSLARPGDVDALKPWLGADLPGGYARFVTLLGQGTYCGRLMVWMPAQILADCESEREFVREYFDDFWGDDSTIAMEEAARSVPFASTVDGDKVLYSVERRQVFVLPRHGQEVIWMPQGADDPRDWGLRNPEDKHAESEWRYFDSHVDRGIIELFSSGSFAIHDMAERIAARFPPAHQIDAPWGARLFLPDIHGMAQLTQAPGDKRVGVRLEFDLAAAAQLQPLLGELANLGFRETWRFPSLKGHD</sequence>
<proteinExistence type="predicted"/>
<organism evidence="1 2">
    <name type="scientific">Achromobacter kerstersii</name>
    <dbReference type="NCBI Taxonomy" id="1353890"/>
    <lineage>
        <taxon>Bacteria</taxon>
        <taxon>Pseudomonadati</taxon>
        <taxon>Pseudomonadota</taxon>
        <taxon>Betaproteobacteria</taxon>
        <taxon>Burkholderiales</taxon>
        <taxon>Alcaligenaceae</taxon>
        <taxon>Achromobacter</taxon>
    </lineage>
</organism>
<protein>
    <recommendedName>
        <fullName evidence="3">Knr4/Smi1-like domain-containing protein</fullName>
    </recommendedName>
</protein>
<keyword evidence="2" id="KW-1185">Reference proteome</keyword>
<dbReference type="Proteomes" id="UP000494269">
    <property type="component" value="Unassembled WGS sequence"/>
</dbReference>
<dbReference type="AlphaFoldDB" id="A0A6S7ATX0"/>
<evidence type="ECO:0008006" key="3">
    <source>
        <dbReference type="Google" id="ProtNLM"/>
    </source>
</evidence>
<evidence type="ECO:0000313" key="1">
    <source>
        <dbReference type="EMBL" id="CAB3742743.1"/>
    </source>
</evidence>
<reference evidence="1 2" key="1">
    <citation type="submission" date="2020-04" db="EMBL/GenBank/DDBJ databases">
        <authorList>
            <person name="De Canck E."/>
        </authorList>
    </citation>
    <scope>NUCLEOTIDE SEQUENCE [LARGE SCALE GENOMIC DNA]</scope>
    <source>
        <strain evidence="1 2">LMG 3441</strain>
    </source>
</reference>
<name>A0A6S7ATX0_9BURK</name>
<accession>A0A6S7ATX0</accession>
<gene>
    <name evidence="1" type="ORF">LMG3441_05887</name>
</gene>
<dbReference type="RefSeq" id="WP_175171801.1">
    <property type="nucleotide sequence ID" value="NZ_CADIJQ010000016.1"/>
</dbReference>
<evidence type="ECO:0000313" key="2">
    <source>
        <dbReference type="Proteomes" id="UP000494269"/>
    </source>
</evidence>